<keyword evidence="1" id="KW-0472">Membrane</keyword>
<comment type="caution">
    <text evidence="2">The sequence shown here is derived from an EMBL/GenBank/DDBJ whole genome shotgun (WGS) entry which is preliminary data.</text>
</comment>
<keyword evidence="3" id="KW-1185">Reference proteome</keyword>
<evidence type="ECO:0000256" key="1">
    <source>
        <dbReference type="SAM" id="Phobius"/>
    </source>
</evidence>
<evidence type="ECO:0000313" key="2">
    <source>
        <dbReference type="EMBL" id="MFC5505384.1"/>
    </source>
</evidence>
<dbReference type="Proteomes" id="UP001596060">
    <property type="component" value="Unassembled WGS sequence"/>
</dbReference>
<keyword evidence="1" id="KW-0812">Transmembrane</keyword>
<keyword evidence="1" id="KW-1133">Transmembrane helix</keyword>
<evidence type="ECO:0000313" key="3">
    <source>
        <dbReference type="Proteomes" id="UP001596060"/>
    </source>
</evidence>
<protein>
    <submittedName>
        <fullName evidence="2">Uncharacterized protein</fullName>
    </submittedName>
</protein>
<feature type="transmembrane region" description="Helical" evidence="1">
    <location>
        <begin position="36"/>
        <end position="55"/>
    </location>
</feature>
<dbReference type="EMBL" id="JBHSLU010000017">
    <property type="protein sequence ID" value="MFC5505384.1"/>
    <property type="molecule type" value="Genomic_DNA"/>
</dbReference>
<gene>
    <name evidence="2" type="ORF">ACFPN9_08950</name>
</gene>
<dbReference type="RefSeq" id="WP_156451698.1">
    <property type="nucleotide sequence ID" value="NZ_JBHSLU010000017.1"/>
</dbReference>
<reference evidence="3" key="1">
    <citation type="journal article" date="2019" name="Int. J. Syst. Evol. Microbiol.">
        <title>The Global Catalogue of Microorganisms (GCM) 10K type strain sequencing project: providing services to taxonomists for standard genome sequencing and annotation.</title>
        <authorList>
            <consortium name="The Broad Institute Genomics Platform"/>
            <consortium name="The Broad Institute Genome Sequencing Center for Infectious Disease"/>
            <person name="Wu L."/>
            <person name="Ma J."/>
        </authorList>
    </citation>
    <scope>NUCLEOTIDE SEQUENCE [LARGE SCALE GENOMIC DNA]</scope>
    <source>
        <strain evidence="3">CCUG 43117</strain>
    </source>
</reference>
<accession>A0ABW0P0Q9</accession>
<name>A0ABW0P0Q9_9HYPH</name>
<sequence length="57" mass="5628">MQTIGAAIAALGLAGVSAGVVWTATASSARSQLDRMLSIVSAVIVAAIGLVVKSYPL</sequence>
<proteinExistence type="predicted"/>
<organism evidence="2 3">
    <name type="scientific">Bosea massiliensis</name>
    <dbReference type="NCBI Taxonomy" id="151419"/>
    <lineage>
        <taxon>Bacteria</taxon>
        <taxon>Pseudomonadati</taxon>
        <taxon>Pseudomonadota</taxon>
        <taxon>Alphaproteobacteria</taxon>
        <taxon>Hyphomicrobiales</taxon>
        <taxon>Boseaceae</taxon>
        <taxon>Bosea</taxon>
    </lineage>
</organism>